<dbReference type="InterPro" id="IPR018159">
    <property type="entry name" value="Spectrin/alpha-actinin"/>
</dbReference>
<dbReference type="FunFam" id="1.20.58.60:FF:000055">
    <property type="entry name" value="Short stop, isoform K"/>
    <property type="match status" value="1"/>
</dbReference>
<dbReference type="FunFam" id="1.10.418.10:FF:000022">
    <property type="entry name" value="Short stop, isoform K"/>
    <property type="match status" value="1"/>
</dbReference>
<organism evidence="11 12">
    <name type="scientific">Bemisia tabaci</name>
    <name type="common">Sweetpotato whitefly</name>
    <name type="synonym">Aleurodes tabaci</name>
    <dbReference type="NCBI Taxonomy" id="7038"/>
    <lineage>
        <taxon>Eukaryota</taxon>
        <taxon>Metazoa</taxon>
        <taxon>Ecdysozoa</taxon>
        <taxon>Arthropoda</taxon>
        <taxon>Hexapoda</taxon>
        <taxon>Insecta</taxon>
        <taxon>Pterygota</taxon>
        <taxon>Neoptera</taxon>
        <taxon>Paraneoptera</taxon>
        <taxon>Hemiptera</taxon>
        <taxon>Sternorrhyncha</taxon>
        <taxon>Aleyrodoidea</taxon>
        <taxon>Aleyrodidae</taxon>
        <taxon>Aleyrodinae</taxon>
        <taxon>Bemisia</taxon>
    </lineage>
</organism>
<evidence type="ECO:0000259" key="9">
    <source>
        <dbReference type="PROSITE" id="PS50222"/>
    </source>
</evidence>
<dbReference type="Pfam" id="PF21020">
    <property type="entry name" value="Spectrin_4"/>
    <property type="match status" value="1"/>
</dbReference>
<feature type="domain" description="EF-hand" evidence="9">
    <location>
        <begin position="4698"/>
        <end position="4733"/>
    </location>
</feature>
<dbReference type="InterPro" id="IPR049538">
    <property type="entry name" value="PCN-like_spectrin-like_rpt"/>
</dbReference>
<feature type="coiled-coil region" evidence="6">
    <location>
        <begin position="2827"/>
        <end position="2854"/>
    </location>
</feature>
<dbReference type="Gene3D" id="1.10.418.10">
    <property type="entry name" value="Calponin-like domain"/>
    <property type="match status" value="1"/>
</dbReference>
<evidence type="ECO:0000256" key="5">
    <source>
        <dbReference type="ARBA" id="ARBA00023212"/>
    </source>
</evidence>
<dbReference type="InterPro" id="IPR041615">
    <property type="entry name" value="Desmoplakin_SH3"/>
</dbReference>
<dbReference type="InterPro" id="IPR011992">
    <property type="entry name" value="EF-hand-dom_pair"/>
</dbReference>
<feature type="domain" description="GAR" evidence="10">
    <location>
        <begin position="4772"/>
        <end position="4844"/>
    </location>
</feature>
<dbReference type="CDD" id="cd21189">
    <property type="entry name" value="CH_PLEC-like_rpt2"/>
    <property type="match status" value="1"/>
</dbReference>
<feature type="coiled-coil region" evidence="6">
    <location>
        <begin position="2496"/>
        <end position="2551"/>
    </location>
</feature>
<feature type="region of interest" description="Disordered" evidence="7">
    <location>
        <begin position="5066"/>
        <end position="5144"/>
    </location>
</feature>
<feature type="compositionally biased region" description="Polar residues" evidence="7">
    <location>
        <begin position="58"/>
        <end position="67"/>
    </location>
</feature>
<evidence type="ECO:0000256" key="6">
    <source>
        <dbReference type="SAM" id="Coils"/>
    </source>
</evidence>
<dbReference type="SUPFAM" id="SSF47576">
    <property type="entry name" value="Calponin-homology domain, CH-domain"/>
    <property type="match status" value="1"/>
</dbReference>
<dbReference type="InterPro" id="IPR002048">
    <property type="entry name" value="EF_hand_dom"/>
</dbReference>
<comment type="subcellular location">
    <subcellularLocation>
        <location evidence="1">Cytoplasm</location>
        <location evidence="1">Cytoskeleton</location>
    </subcellularLocation>
</comment>
<protein>
    <recommendedName>
        <fullName evidence="13">Dystonin</fullName>
    </recommendedName>
</protein>
<name>A0A9P0A7W5_BEMTA</name>
<dbReference type="Gene3D" id="1.20.58.60">
    <property type="match status" value="30"/>
</dbReference>
<dbReference type="InterPro" id="IPR001715">
    <property type="entry name" value="CH_dom"/>
</dbReference>
<feature type="coiled-coil region" evidence="6">
    <location>
        <begin position="1340"/>
        <end position="1388"/>
    </location>
</feature>
<evidence type="ECO:0000259" key="10">
    <source>
        <dbReference type="PROSITE" id="PS51460"/>
    </source>
</evidence>
<feature type="compositionally biased region" description="Basic and acidic residues" evidence="7">
    <location>
        <begin position="4579"/>
        <end position="4618"/>
    </location>
</feature>
<evidence type="ECO:0000313" key="12">
    <source>
        <dbReference type="Proteomes" id="UP001152759"/>
    </source>
</evidence>
<dbReference type="PROSITE" id="PS50021">
    <property type="entry name" value="CH"/>
    <property type="match status" value="1"/>
</dbReference>
<keyword evidence="2" id="KW-0963">Cytoplasm</keyword>
<feature type="compositionally biased region" description="Polar residues" evidence="7">
    <location>
        <begin position="5114"/>
        <end position="5124"/>
    </location>
</feature>
<dbReference type="GO" id="GO:0005737">
    <property type="term" value="C:cytoplasm"/>
    <property type="evidence" value="ECO:0007669"/>
    <property type="project" value="UniProtKB-ARBA"/>
</dbReference>
<dbReference type="GO" id="GO:0042060">
    <property type="term" value="P:wound healing"/>
    <property type="evidence" value="ECO:0007669"/>
    <property type="project" value="TreeGrafter"/>
</dbReference>
<feature type="compositionally biased region" description="Polar residues" evidence="7">
    <location>
        <begin position="4867"/>
        <end position="4890"/>
    </location>
</feature>
<keyword evidence="3" id="KW-0597">Phosphoprotein</keyword>
<feature type="coiled-coil region" evidence="6">
    <location>
        <begin position="3114"/>
        <end position="3174"/>
    </location>
</feature>
<dbReference type="Gene3D" id="1.10.238.10">
    <property type="entry name" value="EF-hand"/>
    <property type="match status" value="1"/>
</dbReference>
<dbReference type="FunFam" id="1.20.58.60:FF:000001">
    <property type="entry name" value="Microtubule-actin cross-linking factor 1"/>
    <property type="match status" value="3"/>
</dbReference>
<accession>A0A9P0A7W5</accession>
<keyword evidence="6" id="KW-0175">Coiled coil</keyword>
<evidence type="ECO:0000256" key="7">
    <source>
        <dbReference type="SAM" id="MobiDB-lite"/>
    </source>
</evidence>
<dbReference type="SUPFAM" id="SSF143575">
    <property type="entry name" value="GAS2 domain-like"/>
    <property type="match status" value="1"/>
</dbReference>
<dbReference type="GO" id="GO:0005882">
    <property type="term" value="C:intermediate filament"/>
    <property type="evidence" value="ECO:0007669"/>
    <property type="project" value="TreeGrafter"/>
</dbReference>
<dbReference type="Gene3D" id="2.30.30.40">
    <property type="entry name" value="SH3 Domains"/>
    <property type="match status" value="1"/>
</dbReference>
<evidence type="ECO:0000256" key="4">
    <source>
        <dbReference type="ARBA" id="ARBA00022737"/>
    </source>
</evidence>
<dbReference type="InterPro" id="IPR036872">
    <property type="entry name" value="CH_dom_sf"/>
</dbReference>
<evidence type="ECO:0000256" key="3">
    <source>
        <dbReference type="ARBA" id="ARBA00022553"/>
    </source>
</evidence>
<feature type="compositionally biased region" description="Polar residues" evidence="7">
    <location>
        <begin position="4956"/>
        <end position="4980"/>
    </location>
</feature>
<dbReference type="Pfam" id="PF17902">
    <property type="entry name" value="SH3_10"/>
    <property type="match status" value="1"/>
</dbReference>
<dbReference type="SUPFAM" id="SSF47473">
    <property type="entry name" value="EF-hand"/>
    <property type="match status" value="1"/>
</dbReference>
<dbReference type="FunFam" id="1.20.58.60:FF:000044">
    <property type="entry name" value="Short stop, isoform K"/>
    <property type="match status" value="1"/>
</dbReference>
<proteinExistence type="predicted"/>
<sequence>MSMYRFVKSSRHESSSNGPATGSRRLFVQGTREGDDRDQLAVSVPERDDLQAVYTSRHLSSEVQGSSHEAHKVSRRPSAGMKCVTTRIVRKTTTLTRGQEKSVSESLLRAGEYTNVHVPEHHSTTTNTHYAIEAKRAKISDIVVGAEPHVSAKEALLNWARHTTSRYPGVRVHDFTSSWRDGLAFNAIIHRNRPDLVDWRGIRSRAVRERLETAFYTAEREYGVTRLLDPEDVDTHEIDEKSIITYISSLYDVFPEPPAAHPLHDNESQARTKEYRELATSLHLWMKENQAMMSDRTFPSTLIEMKKLATESSRFRNEEVPVRQREKQKIQSLYRELQKIYESVGEVDIDPELHIDNLERNWSRLMIAHQERDNSIQDEIKRLDRLQRIAEKVHREMKRVDTRLEDLEVKINEEARRLERLHPLDAKHNVDLIEQELRLTEENIQSLFTDVQTLRDGRYPQASDLHKRVTKLHQRWVSLRSLLHSKLITPLASMSFPIVEERTVTRQTRTVLETRLVDTNTHFRALQEAIDWCRNKLKQIQEAEYGADLSGVKTEIELHQREHRLIEQFHSKVEHCINAQHNFHGDELALYTQHLNTLQKLYAELLSTSNKRVSDLETLLDFVQSCTNQLLWLSEKEKIELSRDWASKELNTQAIEQYYESLMSELEKREIQLSAVQDRGESLLLQHHPGHKTIEAHMAALTSQWAWLLQLTLALETHLRHATYYHQFFKDVKEAELWLNKRDELLNTVYSQSEFSLDEGERLLRGMQELREELNAYGTVVQQLSERAADVVPLKQRRQPVNRPLTIHAVCAYKQNNVSIEKGDQWILHDNSGRIKWHVSNGSNSSDCNVPGVVFLIPPPDKEALEAIERLKRQFDRTVTLWQRKQLRMRQNMIFATIKVVRSWDLAQFLAMGADQRNAIRKALNEDAEKLLKEGDPSDPQLRRLRREIDEVNRLFDEFERRAREEEESKNAIRIFTEQASNLQAQLDEAEHVLNTRIAAPIPRDLDSLEHLAVQHREFENRLKNLTPEIDGIQSTFRNITRKTPALQSKLDKILTQWNQIWNSSHLYNDRLKSVEVVLSGLEEANTLVSEFELKLASYGEMPNDLEALKNVHQELINIQNSITRQQPIIDQLNEDCHKARRVVEKSRHHIHRGGAHHDLDRLDNDVKRLTTRWNNLCAQLVDRLHSCEAGVELLQKFTHSYQTEVSFVDDSYGKLNHLTPVKTTAVEQIEPIKQAVEEKYRLTNDTLSELLRWIGEIEDRLANQDVVQEDLDQVRNQINILKLLKEELESQSRSVTSVLDQVRQLVATGGDYLSRDEVNHLEKNGKSLKNRYDYCNDRTDKLLRRLIAAKDELNKFKNEVSTFTTWMDKARRTLEDKEQNLSNLNRLDSSGESIREFVSDVIAHQADLRFITMAAQKFFDESKEYLNVLNDFRTSLPSRLSHIEPVSSSESIISGTVSTVTAHFKDLLARATALSDRLSGVGSKQREYRDALEKAKAWLREAEPKANKLLSEPIAADPITLEDQLTRTKALNNEFVAQGRLIDNAKQATDALIRSLEGQISPKEARALEIPVQELEDKYKQLCNALANKCQALDTALVQSQGVQDALDSLINWLNDAENSLKNLTRPASLHKERLEEQLREHKVLQSDIDSHRTSVDSVAYSAQELISTASNPRLAKKIESKLRDVTSRFEKLLDKTAKRGEFLSDIHHSLTSFNGQATTLERWLTESLDQLPDLNGAKIDDLIGVRDSQRQVLEQTVSNGKTLINKKDVTDTGMVRDRVKTLENLWKELNLLLDEKQRLGKACSEQLLAYEKLRDQVIAWLNATELRVNKLEPVAVELETIKRQADDLKPIVKEHRDYGLTVDKVNDLGNAYDAISHPDLAMRRRSSVAILSPTKRVSISTGSLRRPSQETSPSPIKGGSFYLQSPVSPGGSSGFGSRRSSQEFHLDELTPVQQELNEINNRYHLLGVRLSDRQTELDQIREEVKRHLDHLKSLSQFLDKVQRTLPKESIPQSKEEADKTAKQIKIILEEMYEKQSLLDSTKAGVNDLLRRKPSAFGVDILHDELADVSSRWKSLHDACKNRIQFMEDLKDFHDTHDNLSSWLSAKDRMMTVLGPISSDSRMVQSQVQQVQVLREEFRTQQPQLQHLTTVGKSVLSKVPDPTAPDAEKISAKLSNILQRWADLLGRLEERAHSLGAAANSSREFDAALLRLRDALQSISDQLDDIPLDKEPEEQLRKVQNLERQLEGQRPLLADLEASGAHLCDVLSDPASKADIQSKLAAVARQYNTLQKKLDHRKAEIEALLRDGRQFEQTCAHTLGWLSDELGALHERLLVSADREILQQQLDFHEPIYKDVLNKEHEVIMLLNKGRELLARSLASQQQRNDTRNLQRDLDKIQQHWDKLRKEAVDRHTRLQTCMEHCKKYYRALESFIPWLSQAENKLDALRPDSFKRRDVERQLRELATFRNDVWKHSGEFENLRTLGETFLAACDVDKELVKQELAAVKTRWDKLNNELLERIQWLEETARRLADFSENLRDLGHNVQRCEDKLASHDSLGGAARDPKMLERIKALREEAAALKKPLQGLRKTADDLCSEAAELGVGDASHLRDDVDNLGERLDQLAAKLDDRCSQLQSASTALAQYNERAKNLSVDLSALENEIDNMKPPDRDIKIVRNQLDEVAKFIKKLAHAGNDVARLAEAGEQLIDNGFAPDAATTREQAASLIRQLNRLDERAKNREDELEKVLAKLQKFHEIHSAVMDDITHAGEELRHLKPVGSEVEAIKSQQDEFNHFRNRIVEPLTRAVDDCNRFGQNLVSSAASGVNTSGLEKDLEKLNDKWNALKEKLNERDRKLDVGLLQSGKFQEALDGFAKWLADTEEMVANQKPPSADYKVVKAQLQEQKFLKKMLLDRQHSMSSLVKMGKEVAANADVNERKAIERQLHDLATRFETLQENAAQRMDALEQAMVVAKQFQDKLVPILDWLDKTEKKVKDMELIPTDEEKIQQRIREHDALHKDILRKKPDLTELTDIASNLMALVGEDEAATVADKLQDTADRYANLVLASDNVGQLLQASRAGLRHLVLTYQDLQAWMEGMENRLNKYRVLPVHPDKLIEQMEDLADLTEEIANRQNEVDSTVDSGLELMKHISSDEAIQLKDKLDSLQRRYNDLTTRGANLLKHAQEALPLVQQFHNSHNRLVDWMMGAESQLQTVEPREEDIMRLELDIQEFRPVLENINLVGAQLCQISPGEGAATIEGLVTRDNRRFDSIVEQIQRKAERIHLSKQRSMEVIGDIDDLLDWFRMVENQLREAEPPSSEPDVIRVQLKEHKALNDDISSQKGRVRDVLSTAKKVLRESTQHDDTSVIREKMEDLREMMETVSGLSSDRLGILEQALPLAEHFHETHSGLSSWLDDMEHQVNMLAMPALRPDQIAQQQDKNELFLQSISEHKPFFEKLNKTGEALIRLCNDEEGSKVQDILDSDNARYNALRSELRARQQALEKALQESSQFSDKLEGMLRALANTADQVAGADPISAHPPRIRDQIDENNVLIEDLDKREEAFQAVKKAANDVIKKAPNASDPAVKDIKRKLDKLNSLWNDVQRATGDRGKSLEEALAIAERFWDELQSVMARLRDLQHSLNSQEPPAVQPEIIKQQREALKDIKAEIDQTKPEVEHCRATGQQLMKVCGEPDKPEVKKHIEDLDNAWDTITALFAKREENLIHAMEKAMEFHETLQDLLDFLDQAEERFAGLGPIASDINAVKKQISQLKQFKNDVDPHMVKVEALNRQAQELTERTSAEQAAALKKPLASVNRRWDELLRGVVERQRQLENALLRLGQFQHAVDELMAWIDATNRTLDNELKPVFDDPQVLEVELAKLKVLVNDIQAHQSSVDTLNDAGRQLIESSRGSDEASSTQDRLNKLNKNWRDLLQKAADRQTGLEEALRDAQRFAAEIQDLLSWLSDIDSVIAASKPVGGLPETASEQLERFMEVYRELEENRPKVEAVLDQGQEYLKKTLPGGATNLQQNLKTLKQRWDSVTARANDKKIKLEIALKEATEFHDSLQAFVDWLTNAEKVLCNLKPVSRILQTILGQIEEHKAFQKDVGAHRETMLQLDKKGTHLKYFSQKQDVILIKNLLISVQHRWERVVSKSTERTRALDHGYKEAKEFHDAWSSLMNWLNETEQGLDDLAREASSMGNNPEQIKQRLAAHREFQRALSGKQATYDATMRTGKALKDKAPKTDEPQLRQMMNELKEKWTSVCAKSVDRQRKLEEALLYCGQFKDAIEALMDWLRKTEKQLSEDGPVHGDLDTVMALVEQHKVFEEDLENRADQMDTVQRTGHDLMEKASAADAAAIRSQLNELTTMWSRVTTLTERKTQRLEEALKEAEQLHKSVHALLEWLSDAEMKLRFVTALPDDEQETRAQLTEHEKFMREMAEKEYEKDQTIALAQRILQKAHPDGASVIKHWITIIQSRWDEVSTWAKQREQRLRDHLRSLQDLDTLLEELLAWLARLENQLLQQEAEPLPEEIPIVERLIEEHREFMEQTSSRQHEVDSVCKARQIQPERKPSMKRLSTSGERSDSPELGYESRKSSLKASRDNLLDRRGSRASPSRDKPAVDALPHYGPRFPPKGSKAAEPQFRNPRCRILWDSWRNVWILAWERQRRLQEHLNYLKELEKVKNFSWDEWRKRFLNFMNHKKSRLTDLFRKMDKNNIGLIPRDDFIDGIIKTKFDTSKLEMGAVADMFDQDGAIDWQEFIAALRPDWQEKKPDTEAEKIHDEVKRLVMLCTCRQKFRVFQVGEGKYRFGDSQKLRLVRILRSTVMVRVGGGWVALDEFLIKNDPCRAKGRTNIELREQFILADGVSQSMSAFKPKSSPSTNQRSLSLTSNAGPITKVRERSARSVPMGKTGVNRTAGTPDSLSDNESSPYSRTPVRKVSSSGLRKSSLSAGGSLPGSRNNSRPPSRTGSKPPSRHGSNLSLDSTDDGTPSRIPRRSSTRTSSLASTPGRKLTVPSVNGGSTSRNRSPSGTRSGSISRASSIPTLTGVGTSRSRIPVFVGLAQMDSPRPLLSMSSSSSSGWTSGVVTPSSNIPKPTRTRTPSGSSTPVTPGSRLTRKSSGASDTATGLSRRDSKSSTPTDQRAPFRL</sequence>
<dbReference type="InterPro" id="IPR002017">
    <property type="entry name" value="Spectrin_repeat"/>
</dbReference>
<evidence type="ECO:0000313" key="11">
    <source>
        <dbReference type="EMBL" id="CAH0385014.1"/>
    </source>
</evidence>
<feature type="region of interest" description="Disordered" evidence="7">
    <location>
        <begin position="4867"/>
        <end position="5046"/>
    </location>
</feature>
<dbReference type="FunFam" id="1.20.58.60:FF:000053">
    <property type="entry name" value="Short stop, isoform K"/>
    <property type="match status" value="1"/>
</dbReference>
<dbReference type="PROSITE" id="PS50222">
    <property type="entry name" value="EF_HAND_2"/>
    <property type="match status" value="1"/>
</dbReference>
<dbReference type="InterPro" id="IPR003108">
    <property type="entry name" value="GAR_dom"/>
</dbReference>
<dbReference type="Gene3D" id="3.30.920.20">
    <property type="entry name" value="Gas2-like domain"/>
    <property type="match status" value="1"/>
</dbReference>
<feature type="region of interest" description="Disordered" evidence="7">
    <location>
        <begin position="1901"/>
        <end position="1943"/>
    </location>
</feature>
<dbReference type="SMART" id="SM00243">
    <property type="entry name" value="GAS2"/>
    <property type="match status" value="1"/>
</dbReference>
<dbReference type="FunFam" id="1.20.58.60:FF:000039">
    <property type="entry name" value="Short stop, isoform N"/>
    <property type="match status" value="1"/>
</dbReference>
<feature type="coiled-coil region" evidence="6">
    <location>
        <begin position="376"/>
        <end position="450"/>
    </location>
</feature>
<dbReference type="EMBL" id="OU963863">
    <property type="protein sequence ID" value="CAH0385014.1"/>
    <property type="molecule type" value="Genomic_DNA"/>
</dbReference>
<dbReference type="Pfam" id="PF00435">
    <property type="entry name" value="Spectrin"/>
    <property type="match status" value="20"/>
</dbReference>
<dbReference type="FunFam" id="3.30.920.20:FF:000001">
    <property type="entry name" value="Microtubule-actin cross-linking factor 1"/>
    <property type="match status" value="1"/>
</dbReference>
<dbReference type="Proteomes" id="UP001152759">
    <property type="component" value="Chromosome 2"/>
</dbReference>
<feature type="domain" description="Calponin-homology (CH)" evidence="8">
    <location>
        <begin position="150"/>
        <end position="255"/>
    </location>
</feature>
<dbReference type="FunFam" id="1.20.58.60:FF:000042">
    <property type="entry name" value="Short stop, isoform N"/>
    <property type="match status" value="1"/>
</dbReference>
<feature type="coiled-coil region" evidence="6">
    <location>
        <begin position="942"/>
        <end position="993"/>
    </location>
</feature>
<feature type="compositionally biased region" description="Low complexity" evidence="7">
    <location>
        <begin position="5095"/>
        <end position="5110"/>
    </location>
</feature>
<evidence type="ECO:0008006" key="13">
    <source>
        <dbReference type="Google" id="ProtNLM"/>
    </source>
</evidence>
<evidence type="ECO:0000256" key="1">
    <source>
        <dbReference type="ARBA" id="ARBA00004245"/>
    </source>
</evidence>
<dbReference type="FunFam" id="1.20.58.60:FF:000040">
    <property type="entry name" value="Short stop, isoform N"/>
    <property type="match status" value="1"/>
</dbReference>
<dbReference type="FunFam" id="1.20.58.60:FF:000045">
    <property type="entry name" value="Short stop, isoform K"/>
    <property type="match status" value="1"/>
</dbReference>
<dbReference type="FunFam" id="1.20.58.60:FF:000030">
    <property type="entry name" value="Short stop, isoform K"/>
    <property type="match status" value="1"/>
</dbReference>
<gene>
    <name evidence="11" type="ORF">BEMITA_LOCUS4293</name>
</gene>
<keyword evidence="4" id="KW-0677">Repeat</keyword>
<dbReference type="PANTHER" id="PTHR23169">
    <property type="entry name" value="ENVOPLAKIN"/>
    <property type="match status" value="1"/>
</dbReference>
<feature type="coiled-coil region" evidence="6">
    <location>
        <begin position="2381"/>
        <end position="2408"/>
    </location>
</feature>
<dbReference type="InterPro" id="IPR036534">
    <property type="entry name" value="GAR_dom_sf"/>
</dbReference>
<feature type="compositionally biased region" description="Low complexity" evidence="7">
    <location>
        <begin position="4996"/>
        <end position="5005"/>
    </location>
</feature>
<dbReference type="FunFam" id="1.20.58.60:FF:000050">
    <property type="entry name" value="Short stop, isoform N"/>
    <property type="match status" value="1"/>
</dbReference>
<feature type="compositionally biased region" description="Basic and acidic residues" evidence="7">
    <location>
        <begin position="4543"/>
        <end position="4569"/>
    </location>
</feature>
<dbReference type="SMART" id="SM00033">
    <property type="entry name" value="CH"/>
    <property type="match status" value="1"/>
</dbReference>
<dbReference type="GO" id="GO:0005886">
    <property type="term" value="C:plasma membrane"/>
    <property type="evidence" value="ECO:0007669"/>
    <property type="project" value="UniProtKB-SubCell"/>
</dbReference>
<feature type="compositionally biased region" description="Polar residues" evidence="7">
    <location>
        <begin position="5012"/>
        <end position="5046"/>
    </location>
</feature>
<feature type="compositionally biased region" description="Polar residues" evidence="7">
    <location>
        <begin position="4910"/>
        <end position="4929"/>
    </location>
</feature>
<feature type="region of interest" description="Disordered" evidence="7">
    <location>
        <begin position="4543"/>
        <end position="4639"/>
    </location>
</feature>
<dbReference type="Pfam" id="PF21019">
    <property type="entry name" value="Spectrin_3"/>
    <property type="match status" value="1"/>
</dbReference>
<dbReference type="GO" id="GO:0005198">
    <property type="term" value="F:structural molecule activity"/>
    <property type="evidence" value="ECO:0007669"/>
    <property type="project" value="TreeGrafter"/>
</dbReference>
<feature type="compositionally biased region" description="Low complexity" evidence="7">
    <location>
        <begin position="5066"/>
        <end position="5087"/>
    </location>
</feature>
<feature type="coiled-coil region" evidence="6">
    <location>
        <begin position="4497"/>
        <end position="4524"/>
    </location>
</feature>
<evidence type="ECO:0000256" key="2">
    <source>
        <dbReference type="ARBA" id="ARBA00022490"/>
    </source>
</evidence>
<evidence type="ECO:0000259" key="8">
    <source>
        <dbReference type="PROSITE" id="PS50021"/>
    </source>
</evidence>
<dbReference type="PANTHER" id="PTHR23169:SF23">
    <property type="entry name" value="SHORT STOP, ISOFORM H"/>
    <property type="match status" value="1"/>
</dbReference>
<dbReference type="SMART" id="SM00150">
    <property type="entry name" value="SPEC"/>
    <property type="match status" value="35"/>
</dbReference>
<feature type="compositionally biased region" description="Low complexity" evidence="7">
    <location>
        <begin position="1927"/>
        <end position="1941"/>
    </location>
</feature>
<reference evidence="11" key="1">
    <citation type="submission" date="2021-12" db="EMBL/GenBank/DDBJ databases">
        <authorList>
            <person name="King R."/>
        </authorList>
    </citation>
    <scope>NUCLEOTIDE SEQUENCE</scope>
</reference>
<dbReference type="GO" id="GO:0045104">
    <property type="term" value="P:intermediate filament cytoskeleton organization"/>
    <property type="evidence" value="ECO:0007669"/>
    <property type="project" value="InterPro"/>
</dbReference>
<dbReference type="GO" id="GO:0005509">
    <property type="term" value="F:calcium ion binding"/>
    <property type="evidence" value="ECO:0007669"/>
    <property type="project" value="InterPro"/>
</dbReference>
<feature type="coiled-coil region" evidence="6">
    <location>
        <begin position="2716"/>
        <end position="2750"/>
    </location>
</feature>
<feature type="coiled-coil region" evidence="6">
    <location>
        <begin position="2274"/>
        <end position="2308"/>
    </location>
</feature>
<dbReference type="Pfam" id="PF00307">
    <property type="entry name" value="CH"/>
    <property type="match status" value="1"/>
</dbReference>
<dbReference type="CDD" id="cd00176">
    <property type="entry name" value="SPEC"/>
    <property type="match status" value="16"/>
</dbReference>
<feature type="compositionally biased region" description="Low complexity" evidence="7">
    <location>
        <begin position="4937"/>
        <end position="4955"/>
    </location>
</feature>
<dbReference type="FunFam" id="1.20.58.60:FF:000101">
    <property type="entry name" value="Short stop, isoform K"/>
    <property type="match status" value="1"/>
</dbReference>
<feature type="region of interest" description="Disordered" evidence="7">
    <location>
        <begin position="1"/>
        <end position="39"/>
    </location>
</feature>
<dbReference type="SUPFAM" id="SSF46966">
    <property type="entry name" value="Spectrin repeat"/>
    <property type="match status" value="31"/>
</dbReference>
<dbReference type="InterPro" id="IPR043197">
    <property type="entry name" value="Plakin"/>
</dbReference>
<keyword evidence="12" id="KW-1185">Reference proteome</keyword>
<dbReference type="Pfam" id="PF02187">
    <property type="entry name" value="GAS2"/>
    <property type="match status" value="1"/>
</dbReference>
<feature type="region of interest" description="Disordered" evidence="7">
    <location>
        <begin position="58"/>
        <end position="79"/>
    </location>
</feature>
<dbReference type="GO" id="GO:0030056">
    <property type="term" value="C:hemidesmosome"/>
    <property type="evidence" value="ECO:0007669"/>
    <property type="project" value="TreeGrafter"/>
</dbReference>
<keyword evidence="5" id="KW-0206">Cytoskeleton</keyword>
<dbReference type="GO" id="GO:0031122">
    <property type="term" value="P:cytoplasmic microtubule organization"/>
    <property type="evidence" value="ECO:0007669"/>
    <property type="project" value="TreeGrafter"/>
</dbReference>
<feature type="coiled-coil region" evidence="6">
    <location>
        <begin position="2607"/>
        <end position="2662"/>
    </location>
</feature>
<dbReference type="GO" id="GO:0008017">
    <property type="term" value="F:microtubule binding"/>
    <property type="evidence" value="ECO:0007669"/>
    <property type="project" value="InterPro"/>
</dbReference>
<dbReference type="PROSITE" id="PS51460">
    <property type="entry name" value="GAR"/>
    <property type="match status" value="1"/>
</dbReference>